<dbReference type="RefSeq" id="WP_376865779.1">
    <property type="nucleotide sequence ID" value="NZ_JBHRYB010000005.1"/>
</dbReference>
<keyword evidence="3" id="KW-1185">Reference proteome</keyword>
<dbReference type="InterPro" id="IPR030395">
    <property type="entry name" value="GP_PDE_dom"/>
</dbReference>
<organism evidence="2 3">
    <name type="scientific">Bacterioplanoides pacificum</name>
    <dbReference type="NCBI Taxonomy" id="1171596"/>
    <lineage>
        <taxon>Bacteria</taxon>
        <taxon>Pseudomonadati</taxon>
        <taxon>Pseudomonadota</taxon>
        <taxon>Gammaproteobacteria</taxon>
        <taxon>Oceanospirillales</taxon>
        <taxon>Oceanospirillaceae</taxon>
        <taxon>Bacterioplanoides</taxon>
    </lineage>
</organism>
<comment type="caution">
    <text evidence="2">The sequence shown here is derived from an EMBL/GenBank/DDBJ whole genome shotgun (WGS) entry which is preliminary data.</text>
</comment>
<proteinExistence type="predicted"/>
<protein>
    <submittedName>
        <fullName evidence="2">Glycerophosphodiester phosphodiesterase family protein</fullName>
    </submittedName>
</protein>
<dbReference type="EMBL" id="JBHRYB010000005">
    <property type="protein sequence ID" value="MFC3679963.1"/>
    <property type="molecule type" value="Genomic_DNA"/>
</dbReference>
<name>A0ABV7VV81_9GAMM</name>
<accession>A0ABV7VV81</accession>
<sequence length="262" mass="29538">MSGFTPIPAINAYQHIDPVIAHRGASGHAPENTAAAIRLAAEHGARWIEVDATISAEGVAVIFHDSELKRCSDGIGHVAQLKLSELKKLDCGSWFSSDFKNERLLTLTELLSLANQLELNINLEVKPNIGRETETVWAIRSALQQVPFEHTLLLSSFNHHALKACQLHLEDIPRALNVDAIPYNWQERVEEYNCQGLHFCADFFDEKLVRQIAEQGFPLACFTVNDPEQAQHLWNAGVVSVFSDYPYRLIQQGRKTQQWHNH</sequence>
<gene>
    <name evidence="2" type="ORF">ACFOMG_07535</name>
</gene>
<dbReference type="Proteomes" id="UP001595722">
    <property type="component" value="Unassembled WGS sequence"/>
</dbReference>
<evidence type="ECO:0000313" key="3">
    <source>
        <dbReference type="Proteomes" id="UP001595722"/>
    </source>
</evidence>
<reference evidence="3" key="1">
    <citation type="journal article" date="2019" name="Int. J. Syst. Evol. Microbiol.">
        <title>The Global Catalogue of Microorganisms (GCM) 10K type strain sequencing project: providing services to taxonomists for standard genome sequencing and annotation.</title>
        <authorList>
            <consortium name="The Broad Institute Genomics Platform"/>
            <consortium name="The Broad Institute Genome Sequencing Center for Infectious Disease"/>
            <person name="Wu L."/>
            <person name="Ma J."/>
        </authorList>
    </citation>
    <scope>NUCLEOTIDE SEQUENCE [LARGE SCALE GENOMIC DNA]</scope>
    <source>
        <strain evidence="3">KCTC 42424</strain>
    </source>
</reference>
<dbReference type="InterPro" id="IPR017946">
    <property type="entry name" value="PLC-like_Pdiesterase_TIM-brl"/>
</dbReference>
<dbReference type="Gene3D" id="3.20.20.190">
    <property type="entry name" value="Phosphatidylinositol (PI) phosphodiesterase"/>
    <property type="match status" value="1"/>
</dbReference>
<evidence type="ECO:0000313" key="2">
    <source>
        <dbReference type="EMBL" id="MFC3679963.1"/>
    </source>
</evidence>
<dbReference type="PANTHER" id="PTHR46211">
    <property type="entry name" value="GLYCEROPHOSPHORYL DIESTER PHOSPHODIESTERASE"/>
    <property type="match status" value="1"/>
</dbReference>
<feature type="domain" description="GP-PDE" evidence="1">
    <location>
        <begin position="17"/>
        <end position="253"/>
    </location>
</feature>
<dbReference type="SUPFAM" id="SSF51695">
    <property type="entry name" value="PLC-like phosphodiesterases"/>
    <property type="match status" value="1"/>
</dbReference>
<dbReference type="Pfam" id="PF03009">
    <property type="entry name" value="GDPD"/>
    <property type="match status" value="1"/>
</dbReference>
<dbReference type="PROSITE" id="PS51704">
    <property type="entry name" value="GP_PDE"/>
    <property type="match status" value="1"/>
</dbReference>
<dbReference type="PANTHER" id="PTHR46211:SF1">
    <property type="entry name" value="GLYCEROPHOSPHODIESTER PHOSPHODIESTERASE, CYTOPLASMIC"/>
    <property type="match status" value="1"/>
</dbReference>
<evidence type="ECO:0000259" key="1">
    <source>
        <dbReference type="PROSITE" id="PS51704"/>
    </source>
</evidence>